<dbReference type="PROSITE" id="PS00893">
    <property type="entry name" value="NUDIX_BOX"/>
    <property type="match status" value="1"/>
</dbReference>
<dbReference type="GO" id="GO:0051287">
    <property type="term" value="F:NAD binding"/>
    <property type="evidence" value="ECO:0007669"/>
    <property type="project" value="TreeGrafter"/>
</dbReference>
<dbReference type="InterPro" id="IPR015797">
    <property type="entry name" value="NUDIX_hydrolase-like_dom_sf"/>
</dbReference>
<evidence type="ECO:0000259" key="4">
    <source>
        <dbReference type="PROSITE" id="PS51462"/>
    </source>
</evidence>
<dbReference type="Gene3D" id="3.90.79.10">
    <property type="entry name" value="Nucleoside Triphosphate Pyrophosphohydrolase"/>
    <property type="match status" value="1"/>
</dbReference>
<dbReference type="PROSITE" id="PS51462">
    <property type="entry name" value="NUDIX"/>
    <property type="match status" value="1"/>
</dbReference>
<name>A0A7R9I081_9NEOP</name>
<accession>A0A7R9I081</accession>
<dbReference type="SUPFAM" id="SSF55811">
    <property type="entry name" value="Nudix"/>
    <property type="match status" value="1"/>
</dbReference>
<dbReference type="CDD" id="cd04670">
    <property type="entry name" value="NUDIX_ASFGF2_Nudt6"/>
    <property type="match status" value="1"/>
</dbReference>
<dbReference type="Gene3D" id="3.40.630.30">
    <property type="match status" value="1"/>
</dbReference>
<dbReference type="PRINTS" id="PR00502">
    <property type="entry name" value="NUDIXFAMILY"/>
</dbReference>
<gene>
    <name evidence="5" type="ORF">TBIB3V08_LOCUS5032</name>
</gene>
<comment type="similarity">
    <text evidence="1 3">Belongs to the Nudix hydrolase family.</text>
</comment>
<sequence>MCSLINRSLQRQIFNKQVYLITIISNNSCDSAIYSRTIISDKTGNSTVLVAGLHDTKMPQSKPAHCDGSSLEQFSGHTDRFGGITVMSSEEPCLPSQFDQKLEASLTAWKEKKVRGLWFKVALEDASWVPSLAKNEFVFHHAKPGYVMMCRWLPVSELNNIPPFAHTMFGVGAIVVNSAQEILVVKEKYLPDFPHWKLPGGYVEPGENLADAALREVLEETGVKTEFQFLLTFRHMHGAMFGCSDCYFVVSLKPTSEEINMCPREIAACQWMKVDDYLNSPHTIETNKFFVKKYLECQKSGTGMTYESSVHPFVKRRMCIYSISSGQEHSLSEKNNS</sequence>
<dbReference type="InterPro" id="IPR000086">
    <property type="entry name" value="NUDIX_hydrolase_dom"/>
</dbReference>
<dbReference type="InterPro" id="IPR020476">
    <property type="entry name" value="Nudix_hydrolase"/>
</dbReference>
<reference evidence="5" key="1">
    <citation type="submission" date="2020-11" db="EMBL/GenBank/DDBJ databases">
        <authorList>
            <person name="Tran Van P."/>
        </authorList>
    </citation>
    <scope>NUCLEOTIDE SEQUENCE</scope>
</reference>
<organism evidence="5">
    <name type="scientific">Timema bartmani</name>
    <dbReference type="NCBI Taxonomy" id="61472"/>
    <lineage>
        <taxon>Eukaryota</taxon>
        <taxon>Metazoa</taxon>
        <taxon>Ecdysozoa</taxon>
        <taxon>Arthropoda</taxon>
        <taxon>Hexapoda</taxon>
        <taxon>Insecta</taxon>
        <taxon>Pterygota</taxon>
        <taxon>Neoptera</taxon>
        <taxon>Polyneoptera</taxon>
        <taxon>Phasmatodea</taxon>
        <taxon>Timematodea</taxon>
        <taxon>Timematoidea</taxon>
        <taxon>Timematidae</taxon>
        <taxon>Timema</taxon>
    </lineage>
</organism>
<dbReference type="AlphaFoldDB" id="A0A7R9I081"/>
<evidence type="ECO:0000313" key="5">
    <source>
        <dbReference type="EMBL" id="CAD7442604.1"/>
    </source>
</evidence>
<evidence type="ECO:0000256" key="2">
    <source>
        <dbReference type="ARBA" id="ARBA00022801"/>
    </source>
</evidence>
<dbReference type="PANTHER" id="PTHR13994:SF13">
    <property type="entry name" value="FI03680P"/>
    <property type="match status" value="1"/>
</dbReference>
<dbReference type="EMBL" id="OD565784">
    <property type="protein sequence ID" value="CAD7442604.1"/>
    <property type="molecule type" value="Genomic_DNA"/>
</dbReference>
<dbReference type="Pfam" id="PF18290">
    <property type="entry name" value="Nudix_hydro"/>
    <property type="match status" value="1"/>
</dbReference>
<feature type="domain" description="Nudix hydrolase" evidence="4">
    <location>
        <begin position="166"/>
        <end position="296"/>
    </location>
</feature>
<dbReference type="GO" id="GO:0047631">
    <property type="term" value="F:ADP-ribose diphosphatase activity"/>
    <property type="evidence" value="ECO:0007669"/>
    <property type="project" value="TreeGrafter"/>
</dbReference>
<keyword evidence="2 3" id="KW-0378">Hydrolase</keyword>
<proteinExistence type="inferred from homology"/>
<dbReference type="InterPro" id="IPR040618">
    <property type="entry name" value="Pre-Nudix"/>
</dbReference>
<dbReference type="GO" id="GO:0035529">
    <property type="term" value="F:NADH pyrophosphatase activity"/>
    <property type="evidence" value="ECO:0007669"/>
    <property type="project" value="TreeGrafter"/>
</dbReference>
<dbReference type="InterPro" id="IPR020084">
    <property type="entry name" value="NUDIX_hydrolase_CS"/>
</dbReference>
<evidence type="ECO:0000256" key="3">
    <source>
        <dbReference type="RuleBase" id="RU003476"/>
    </source>
</evidence>
<dbReference type="InterPro" id="IPR003293">
    <property type="entry name" value="Nudix_hydrolase6-like"/>
</dbReference>
<protein>
    <recommendedName>
        <fullName evidence="4">Nudix hydrolase domain-containing protein</fullName>
    </recommendedName>
</protein>
<dbReference type="Pfam" id="PF00293">
    <property type="entry name" value="NUDIX"/>
    <property type="match status" value="1"/>
</dbReference>
<dbReference type="PANTHER" id="PTHR13994">
    <property type="entry name" value="NUDIX HYDROLASE RELATED"/>
    <property type="match status" value="1"/>
</dbReference>
<dbReference type="FunFam" id="3.90.79.10:FF:000015">
    <property type="entry name" value="Nudix hydrolase 8"/>
    <property type="match status" value="1"/>
</dbReference>
<evidence type="ECO:0000256" key="1">
    <source>
        <dbReference type="ARBA" id="ARBA00005582"/>
    </source>
</evidence>